<dbReference type="PANTHER" id="PTHR42915:SF1">
    <property type="entry name" value="PEPTIDOGLYCAN BETA-N-ACETYLMURAMIDASE NAMZ"/>
    <property type="match status" value="1"/>
</dbReference>
<dbReference type="GO" id="GO:0033922">
    <property type="term" value="F:peptidoglycan beta-N-acetylmuramidase activity"/>
    <property type="evidence" value="ECO:0007669"/>
    <property type="project" value="InterPro"/>
</dbReference>
<evidence type="ECO:0000256" key="1">
    <source>
        <dbReference type="SAM" id="SignalP"/>
    </source>
</evidence>
<dbReference type="Gene3D" id="3.90.1150.140">
    <property type="match status" value="1"/>
</dbReference>
<reference evidence="4 5" key="1">
    <citation type="submission" date="2016-10" db="EMBL/GenBank/DDBJ databases">
        <authorList>
            <person name="de Groot N.N."/>
        </authorList>
    </citation>
    <scope>NUCLEOTIDE SEQUENCE [LARGE SCALE GENOMIC DNA]</scope>
    <source>
        <strain evidence="4 5">CGMCC 1.9156</strain>
    </source>
</reference>
<dbReference type="PANTHER" id="PTHR42915">
    <property type="entry name" value="HYPOTHETICAL 460 KDA PROTEIN IN FEUA-SIGW INTERGENIC REGION [PRECURSOR]"/>
    <property type="match status" value="1"/>
</dbReference>
<dbReference type="Gene3D" id="3.40.50.12170">
    <property type="entry name" value="Uncharacterised protein PF07075, DUF1343"/>
    <property type="match status" value="1"/>
</dbReference>
<dbReference type="RefSeq" id="WP_093920720.1">
    <property type="nucleotide sequence ID" value="NZ_FONW01000009.1"/>
</dbReference>
<dbReference type="EMBL" id="FONW01000009">
    <property type="protein sequence ID" value="SFF55085.1"/>
    <property type="molecule type" value="Genomic_DNA"/>
</dbReference>
<accession>A0A1I2JJN0</accession>
<evidence type="ECO:0000313" key="4">
    <source>
        <dbReference type="EMBL" id="SFF55085.1"/>
    </source>
</evidence>
<evidence type="ECO:0000259" key="2">
    <source>
        <dbReference type="Pfam" id="PF07075"/>
    </source>
</evidence>
<dbReference type="STRING" id="655355.SAMN05216283_10924"/>
<feature type="domain" description="Peptidoglycan beta-N-acetylmuramidase NamZ N-terminal" evidence="2">
    <location>
        <begin position="39"/>
        <end position="237"/>
    </location>
</feature>
<dbReference type="InterPro" id="IPR008302">
    <property type="entry name" value="NamZ"/>
</dbReference>
<keyword evidence="1" id="KW-0732">Signal</keyword>
<gene>
    <name evidence="4" type="ORF">SAMN05216283_10924</name>
</gene>
<dbReference type="Proteomes" id="UP000198964">
    <property type="component" value="Unassembled WGS sequence"/>
</dbReference>
<dbReference type="InterPro" id="IPR048503">
    <property type="entry name" value="NamZ_C"/>
</dbReference>
<dbReference type="PIRSF" id="PIRSF016719">
    <property type="entry name" value="UCP016719"/>
    <property type="match status" value="1"/>
</dbReference>
<protein>
    <submittedName>
        <fullName evidence="4">Uncharacterized conserved protein YbbC, DUF1343 family</fullName>
    </submittedName>
</protein>
<sequence>MRIVLLLVFLMSLQVTAQEIRPGAERTKEYLPLLEGKNVGLVINHTSVVKEQHLLDFLLENDVQVKKIFSPEHGFRGNADAGEQVSDQRDSKTGLPIVSLYGDNKKPKPEQIEDLDVLIFDIQDVGVRFYTYISTMHYVMEACAENNKPVVVFDRPNPNGDYIAGPVLKEDFHSFVGMHAIPIVHGLTVGELARMINGEGWLAEGKQCDLTVIPVANYSHKMGYSLPVKPSPNLPNDRSIRLYPSLCFFEATSASIGRGTYFPFQVIGYPDKRFGDFEFTPESIEGMSKNPKQLGKVCYGIDLRTSSCHERFSLSYFLDFYNKFEDKSEFLTRERWFNLLSGTDKVLEAIRAGQTLEMIEASWKPELEAYQTMRKNYLLYPDFD</sequence>
<dbReference type="AlphaFoldDB" id="A0A1I2JJN0"/>
<organism evidence="4 5">
    <name type="scientific">Sunxiuqinia elliptica</name>
    <dbReference type="NCBI Taxonomy" id="655355"/>
    <lineage>
        <taxon>Bacteria</taxon>
        <taxon>Pseudomonadati</taxon>
        <taxon>Bacteroidota</taxon>
        <taxon>Bacteroidia</taxon>
        <taxon>Marinilabiliales</taxon>
        <taxon>Prolixibacteraceae</taxon>
        <taxon>Sunxiuqinia</taxon>
    </lineage>
</organism>
<name>A0A1I2JJN0_9BACT</name>
<feature type="signal peptide" evidence="1">
    <location>
        <begin position="1"/>
        <end position="17"/>
    </location>
</feature>
<keyword evidence="5" id="KW-1185">Reference proteome</keyword>
<proteinExistence type="predicted"/>
<dbReference type="Pfam" id="PF20732">
    <property type="entry name" value="NamZ_C"/>
    <property type="match status" value="1"/>
</dbReference>
<feature type="domain" description="Peptidoglycan beta-N-acetylmuramidase NamZ C-terminal" evidence="3">
    <location>
        <begin position="242"/>
        <end position="380"/>
    </location>
</feature>
<dbReference type="InterPro" id="IPR048502">
    <property type="entry name" value="NamZ_N"/>
</dbReference>
<feature type="chain" id="PRO_5011618171" evidence="1">
    <location>
        <begin position="18"/>
        <end position="384"/>
    </location>
</feature>
<dbReference type="Pfam" id="PF07075">
    <property type="entry name" value="NamZ_N"/>
    <property type="match status" value="1"/>
</dbReference>
<evidence type="ECO:0000259" key="3">
    <source>
        <dbReference type="Pfam" id="PF20732"/>
    </source>
</evidence>
<evidence type="ECO:0000313" key="5">
    <source>
        <dbReference type="Proteomes" id="UP000198964"/>
    </source>
</evidence>